<dbReference type="GO" id="GO:0006357">
    <property type="term" value="P:regulation of transcription by RNA polymerase II"/>
    <property type="evidence" value="ECO:0007669"/>
    <property type="project" value="TreeGrafter"/>
</dbReference>
<dbReference type="GO" id="GO:0003712">
    <property type="term" value="F:transcription coregulator activity"/>
    <property type="evidence" value="ECO:0007669"/>
    <property type="project" value="TreeGrafter"/>
</dbReference>
<dbReference type="GO" id="GO:0003690">
    <property type="term" value="F:double-stranded DNA binding"/>
    <property type="evidence" value="ECO:0007669"/>
    <property type="project" value="TreeGrafter"/>
</dbReference>
<feature type="chain" id="PRO_5043818410" description="Calmodulin-binding domain-containing protein" evidence="1">
    <location>
        <begin position="27"/>
        <end position="200"/>
    </location>
</feature>
<evidence type="ECO:0008006" key="4">
    <source>
        <dbReference type="Google" id="ProtNLM"/>
    </source>
</evidence>
<evidence type="ECO:0000313" key="3">
    <source>
        <dbReference type="Proteomes" id="UP001157418"/>
    </source>
</evidence>
<dbReference type="EMBL" id="CAKMRJ010001668">
    <property type="protein sequence ID" value="CAH1424498.1"/>
    <property type="molecule type" value="Genomic_DNA"/>
</dbReference>
<evidence type="ECO:0000256" key="1">
    <source>
        <dbReference type="SAM" id="SignalP"/>
    </source>
</evidence>
<dbReference type="PANTHER" id="PTHR23335:SF0">
    <property type="entry name" value="CALMODULIN-BINDING TRANSCRIPTION ACTIVATOR 2-LIKE ISOFORM X1"/>
    <property type="match status" value="1"/>
</dbReference>
<proteinExistence type="predicted"/>
<name>A0AAU9MV18_9ASTR</name>
<dbReference type="GO" id="GO:0005634">
    <property type="term" value="C:nucleus"/>
    <property type="evidence" value="ECO:0007669"/>
    <property type="project" value="TreeGrafter"/>
</dbReference>
<accession>A0AAU9MV18</accession>
<dbReference type="AlphaFoldDB" id="A0AAU9MV18"/>
<keyword evidence="3" id="KW-1185">Reference proteome</keyword>
<comment type="caution">
    <text evidence="2">The sequence shown here is derived from an EMBL/GenBank/DDBJ whole genome shotgun (WGS) entry which is preliminary data.</text>
</comment>
<gene>
    <name evidence="2" type="ORF">LVIROSA_LOCUS11698</name>
</gene>
<dbReference type="PANTHER" id="PTHR23335">
    <property type="entry name" value="CALMODULIN-BINDING TRANSCRIPTION ACTIVATOR CAMTA"/>
    <property type="match status" value="1"/>
</dbReference>
<protein>
    <recommendedName>
        <fullName evidence="4">Calmodulin-binding domain-containing protein</fullName>
    </recommendedName>
</protein>
<dbReference type="Proteomes" id="UP001157418">
    <property type="component" value="Unassembled WGS sequence"/>
</dbReference>
<organism evidence="2 3">
    <name type="scientific">Lactuca virosa</name>
    <dbReference type="NCBI Taxonomy" id="75947"/>
    <lineage>
        <taxon>Eukaryota</taxon>
        <taxon>Viridiplantae</taxon>
        <taxon>Streptophyta</taxon>
        <taxon>Embryophyta</taxon>
        <taxon>Tracheophyta</taxon>
        <taxon>Spermatophyta</taxon>
        <taxon>Magnoliopsida</taxon>
        <taxon>eudicotyledons</taxon>
        <taxon>Gunneridae</taxon>
        <taxon>Pentapetalae</taxon>
        <taxon>asterids</taxon>
        <taxon>campanulids</taxon>
        <taxon>Asterales</taxon>
        <taxon>Asteraceae</taxon>
        <taxon>Cichorioideae</taxon>
        <taxon>Cichorieae</taxon>
        <taxon>Lactucinae</taxon>
        <taxon>Lactuca</taxon>
    </lineage>
</organism>
<dbReference type="PROSITE" id="PS50096">
    <property type="entry name" value="IQ"/>
    <property type="match status" value="1"/>
</dbReference>
<feature type="signal peptide" evidence="1">
    <location>
        <begin position="1"/>
        <end position="26"/>
    </location>
</feature>
<evidence type="ECO:0000313" key="2">
    <source>
        <dbReference type="EMBL" id="CAH1424498.1"/>
    </source>
</evidence>
<keyword evidence="1" id="KW-0732">Signal</keyword>
<sequence length="200" mass="22800">MFFNIFAKLIHVYLLFLKNKLEQTAADLASSKGHKGIVGYLAETDLTNHLLALSVKDKDKNGVKSEVEVDDDDDDATHSHSLKGSLVAVRRSAHASALIQDAFRDRSFNQRQQQATKAKTDELAFASSSSSLQKNEFLKIRERVVKIEAYFRGHKVHKHYKKVVWSVGIVEKAILRWRPKSRGLRGFRPELRARNRNMIS</sequence>
<reference evidence="2 3" key="1">
    <citation type="submission" date="2022-01" db="EMBL/GenBank/DDBJ databases">
        <authorList>
            <person name="Xiong W."/>
            <person name="Schranz E."/>
        </authorList>
    </citation>
    <scope>NUCLEOTIDE SEQUENCE [LARGE SCALE GENOMIC DNA]</scope>
</reference>